<evidence type="ECO:0000256" key="5">
    <source>
        <dbReference type="ARBA" id="ARBA00022846"/>
    </source>
</evidence>
<dbReference type="InterPro" id="IPR009290">
    <property type="entry name" value="Radial_spoke_3"/>
</dbReference>
<evidence type="ECO:0000313" key="11">
    <source>
        <dbReference type="Proteomes" id="UP001160148"/>
    </source>
</evidence>
<accession>A0AAV0WD00</accession>
<keyword evidence="6" id="KW-0969">Cilium</keyword>
<keyword evidence="3" id="KW-0963">Cytoplasm</keyword>
<comment type="caution">
    <text evidence="10">The sequence shown here is derived from an EMBL/GenBank/DDBJ whole genome shotgun (WGS) entry which is preliminary data.</text>
</comment>
<dbReference type="AlphaFoldDB" id="A0AAV0WD00"/>
<evidence type="ECO:0000256" key="3">
    <source>
        <dbReference type="ARBA" id="ARBA00022490"/>
    </source>
</evidence>
<evidence type="ECO:0000256" key="4">
    <source>
        <dbReference type="ARBA" id="ARBA00022553"/>
    </source>
</evidence>
<comment type="similarity">
    <text evidence="2">Belongs to the flagellar radial spoke RSP3 family.</text>
</comment>
<protein>
    <submittedName>
        <fullName evidence="10">Uncharacterized protein</fullName>
    </submittedName>
</protein>
<dbReference type="GO" id="GO:0005929">
    <property type="term" value="C:cilium"/>
    <property type="evidence" value="ECO:0007669"/>
    <property type="project" value="TreeGrafter"/>
</dbReference>
<keyword evidence="8" id="KW-0966">Cell projection</keyword>
<keyword evidence="4" id="KW-0597">Phosphoprotein</keyword>
<evidence type="ECO:0000256" key="6">
    <source>
        <dbReference type="ARBA" id="ARBA00023069"/>
    </source>
</evidence>
<organism evidence="10 11">
    <name type="scientific">Macrosiphum euphorbiae</name>
    <name type="common">potato aphid</name>
    <dbReference type="NCBI Taxonomy" id="13131"/>
    <lineage>
        <taxon>Eukaryota</taxon>
        <taxon>Metazoa</taxon>
        <taxon>Ecdysozoa</taxon>
        <taxon>Arthropoda</taxon>
        <taxon>Hexapoda</taxon>
        <taxon>Insecta</taxon>
        <taxon>Pterygota</taxon>
        <taxon>Neoptera</taxon>
        <taxon>Paraneoptera</taxon>
        <taxon>Hemiptera</taxon>
        <taxon>Sternorrhyncha</taxon>
        <taxon>Aphidomorpha</taxon>
        <taxon>Aphidoidea</taxon>
        <taxon>Aphididae</taxon>
        <taxon>Macrosiphini</taxon>
        <taxon>Macrosiphum</taxon>
    </lineage>
</organism>
<evidence type="ECO:0000256" key="7">
    <source>
        <dbReference type="ARBA" id="ARBA00023212"/>
    </source>
</evidence>
<proteinExistence type="inferred from homology"/>
<dbReference type="EMBL" id="CARXXK010000002">
    <property type="protein sequence ID" value="CAI6353720.1"/>
    <property type="molecule type" value="Genomic_DNA"/>
</dbReference>
<dbReference type="Pfam" id="PF06098">
    <property type="entry name" value="Radial_spoke_3"/>
    <property type="match status" value="1"/>
</dbReference>
<keyword evidence="11" id="KW-1185">Reference proteome</keyword>
<sequence>MILVNWKPVDFGCPPRASLKQLPWRPPTCCLDSMGKHKERPMMAKKPTPNTTTSPLMQRKFREARQRLQRKIKLAAGDTGRIHVNVQCARGPSETHTRSQGVQAAAQTDLSQGYLTKPPEVIIKCKTGLDAYTQVTFGDLMDFDTEVAPLAKALAEAVLQDSAGTVMYEDDSAVFRRVRAEYEAKRRAECVEQDRLNLVEAGRRRCGLRALEAAERAAPEPTFRVVYARAMADHHMAGLRADALGQLQAAGYLTADDQLAAWMQDRFHNHCLRRGHKAVRLDEIISDVIFNRPKTYRRLEKRHPRFKDAPPEVILPEVTFSDAILSNETTSGHPDDGDDDDDDDIDDIDNNV</sequence>
<dbReference type="PANTHER" id="PTHR21648:SF0">
    <property type="entry name" value="RADIAL SPOKE HEAD PROTEIN 3 HOMOLOG"/>
    <property type="match status" value="1"/>
</dbReference>
<evidence type="ECO:0000256" key="2">
    <source>
        <dbReference type="ARBA" id="ARBA00006737"/>
    </source>
</evidence>
<name>A0AAV0WD00_9HEMI</name>
<keyword evidence="5" id="KW-0282">Flagellum</keyword>
<evidence type="ECO:0000256" key="8">
    <source>
        <dbReference type="ARBA" id="ARBA00023273"/>
    </source>
</evidence>
<comment type="subcellular location">
    <subcellularLocation>
        <location evidence="1">Cytoplasm</location>
        <location evidence="1">Cytoskeleton</location>
        <location evidence="1">Flagellum axoneme</location>
    </subcellularLocation>
</comment>
<evidence type="ECO:0000313" key="10">
    <source>
        <dbReference type="EMBL" id="CAI6353720.1"/>
    </source>
</evidence>
<dbReference type="Proteomes" id="UP001160148">
    <property type="component" value="Unassembled WGS sequence"/>
</dbReference>
<evidence type="ECO:0000256" key="1">
    <source>
        <dbReference type="ARBA" id="ARBA00004611"/>
    </source>
</evidence>
<dbReference type="PANTHER" id="PTHR21648">
    <property type="entry name" value="FLAGELLAR RADIAL SPOKE PROTEIN 3"/>
    <property type="match status" value="1"/>
</dbReference>
<feature type="region of interest" description="Disordered" evidence="9">
    <location>
        <begin position="325"/>
        <end position="352"/>
    </location>
</feature>
<reference evidence="10 11" key="1">
    <citation type="submission" date="2023-01" db="EMBL/GenBank/DDBJ databases">
        <authorList>
            <person name="Whitehead M."/>
        </authorList>
    </citation>
    <scope>NUCLEOTIDE SEQUENCE [LARGE SCALE GENOMIC DNA]</scope>
</reference>
<evidence type="ECO:0000256" key="9">
    <source>
        <dbReference type="SAM" id="MobiDB-lite"/>
    </source>
</evidence>
<feature type="compositionally biased region" description="Acidic residues" evidence="9">
    <location>
        <begin position="336"/>
        <end position="352"/>
    </location>
</feature>
<gene>
    <name evidence="10" type="ORF">MEUPH1_LOCUS9809</name>
</gene>
<keyword evidence="7" id="KW-0206">Cytoskeleton</keyword>